<keyword evidence="1" id="KW-1133">Transmembrane helix</keyword>
<protein>
    <submittedName>
        <fullName evidence="2">Uncharacterized protein</fullName>
    </submittedName>
</protein>
<feature type="transmembrane region" description="Helical" evidence="1">
    <location>
        <begin position="108"/>
        <end position="127"/>
    </location>
</feature>
<keyword evidence="1" id="KW-0812">Transmembrane</keyword>
<evidence type="ECO:0000256" key="1">
    <source>
        <dbReference type="SAM" id="Phobius"/>
    </source>
</evidence>
<name>A0A1W1EEB2_9ZZZZ</name>
<dbReference type="AlphaFoldDB" id="A0A1W1EEB2"/>
<proteinExistence type="predicted"/>
<feature type="transmembrane region" description="Helical" evidence="1">
    <location>
        <begin position="40"/>
        <end position="59"/>
    </location>
</feature>
<organism evidence="2">
    <name type="scientific">hydrothermal vent metagenome</name>
    <dbReference type="NCBI Taxonomy" id="652676"/>
    <lineage>
        <taxon>unclassified sequences</taxon>
        <taxon>metagenomes</taxon>
        <taxon>ecological metagenomes</taxon>
    </lineage>
</organism>
<dbReference type="EMBL" id="FPKX01000046">
    <property type="protein sequence ID" value="SFZ98348.1"/>
    <property type="molecule type" value="Genomic_DNA"/>
</dbReference>
<gene>
    <name evidence="2" type="ORF">MNB_SV-5-1601</name>
</gene>
<keyword evidence="1" id="KW-0472">Membrane</keyword>
<sequence length="143" mass="15795">MTSFFVCFFFMQSFLSTSSTSPIISGLNNSSFPKDEVTPRLSFIVMILLITIISISFIVFNSSRKLAICVVISSALIIKKSIPSSCALLRSSFSTGANTTLIPNEFKIWVKIATSFSLFLSMSAFLWSKILFNSSFLLLLSIS</sequence>
<evidence type="ECO:0000313" key="2">
    <source>
        <dbReference type="EMBL" id="SFZ98348.1"/>
    </source>
</evidence>
<reference evidence="2" key="1">
    <citation type="submission" date="2016-10" db="EMBL/GenBank/DDBJ databases">
        <authorList>
            <person name="de Groot N.N."/>
        </authorList>
    </citation>
    <scope>NUCLEOTIDE SEQUENCE</scope>
</reference>
<accession>A0A1W1EEB2</accession>